<evidence type="ECO:0000313" key="1">
    <source>
        <dbReference type="EMBL" id="KAH3832798.1"/>
    </source>
</evidence>
<sequence>MNSEKSRRKAVVIFPQFIFDKDIAERIRNLKDNDVIVIIVGEGLEANIDRMLKLSTTPFFTFIIVEDLNTPIDAVLALNF</sequence>
<dbReference type="InterPro" id="IPR036465">
    <property type="entry name" value="vWFA_dom_sf"/>
</dbReference>
<dbReference type="AlphaFoldDB" id="A0A9D4QI37"/>
<dbReference type="SUPFAM" id="SSF53300">
    <property type="entry name" value="vWA-like"/>
    <property type="match status" value="1"/>
</dbReference>
<name>A0A9D4QI37_DREPO</name>
<evidence type="ECO:0000313" key="2">
    <source>
        <dbReference type="Proteomes" id="UP000828390"/>
    </source>
</evidence>
<gene>
    <name evidence="1" type="ORF">DPMN_106093</name>
</gene>
<accession>A0A9D4QI37</accession>
<protein>
    <submittedName>
        <fullName evidence="1">Uncharacterized protein</fullName>
    </submittedName>
</protein>
<keyword evidence="2" id="KW-1185">Reference proteome</keyword>
<organism evidence="1 2">
    <name type="scientific">Dreissena polymorpha</name>
    <name type="common">Zebra mussel</name>
    <name type="synonym">Mytilus polymorpha</name>
    <dbReference type="NCBI Taxonomy" id="45954"/>
    <lineage>
        <taxon>Eukaryota</taxon>
        <taxon>Metazoa</taxon>
        <taxon>Spiralia</taxon>
        <taxon>Lophotrochozoa</taxon>
        <taxon>Mollusca</taxon>
        <taxon>Bivalvia</taxon>
        <taxon>Autobranchia</taxon>
        <taxon>Heteroconchia</taxon>
        <taxon>Euheterodonta</taxon>
        <taxon>Imparidentia</taxon>
        <taxon>Neoheterodontei</taxon>
        <taxon>Myida</taxon>
        <taxon>Dreissenoidea</taxon>
        <taxon>Dreissenidae</taxon>
        <taxon>Dreissena</taxon>
    </lineage>
</organism>
<proteinExistence type="predicted"/>
<dbReference type="Proteomes" id="UP000828390">
    <property type="component" value="Unassembled WGS sequence"/>
</dbReference>
<reference evidence="1" key="2">
    <citation type="submission" date="2020-11" db="EMBL/GenBank/DDBJ databases">
        <authorList>
            <person name="McCartney M.A."/>
            <person name="Auch B."/>
            <person name="Kono T."/>
            <person name="Mallez S."/>
            <person name="Becker A."/>
            <person name="Gohl D.M."/>
            <person name="Silverstein K.A.T."/>
            <person name="Koren S."/>
            <person name="Bechman K.B."/>
            <person name="Herman A."/>
            <person name="Abrahante J.E."/>
            <person name="Garbe J."/>
        </authorList>
    </citation>
    <scope>NUCLEOTIDE SEQUENCE</scope>
    <source>
        <strain evidence="1">Duluth1</strain>
        <tissue evidence="1">Whole animal</tissue>
    </source>
</reference>
<reference evidence="1" key="1">
    <citation type="journal article" date="2019" name="bioRxiv">
        <title>The Genome of the Zebra Mussel, Dreissena polymorpha: A Resource for Invasive Species Research.</title>
        <authorList>
            <person name="McCartney M.A."/>
            <person name="Auch B."/>
            <person name="Kono T."/>
            <person name="Mallez S."/>
            <person name="Zhang Y."/>
            <person name="Obille A."/>
            <person name="Becker A."/>
            <person name="Abrahante J.E."/>
            <person name="Garbe J."/>
            <person name="Badalamenti J.P."/>
            <person name="Herman A."/>
            <person name="Mangelson H."/>
            <person name="Liachko I."/>
            <person name="Sullivan S."/>
            <person name="Sone E.D."/>
            <person name="Koren S."/>
            <person name="Silverstein K.A.T."/>
            <person name="Beckman K.B."/>
            <person name="Gohl D.M."/>
        </authorList>
    </citation>
    <scope>NUCLEOTIDE SEQUENCE</scope>
    <source>
        <strain evidence="1">Duluth1</strain>
        <tissue evidence="1">Whole animal</tissue>
    </source>
</reference>
<comment type="caution">
    <text evidence="1">The sequence shown here is derived from an EMBL/GenBank/DDBJ whole genome shotgun (WGS) entry which is preliminary data.</text>
</comment>
<dbReference type="EMBL" id="JAIWYP010000004">
    <property type="protein sequence ID" value="KAH3832798.1"/>
    <property type="molecule type" value="Genomic_DNA"/>
</dbReference>